<evidence type="ECO:0000313" key="1">
    <source>
        <dbReference type="EMBL" id="PLB39608.1"/>
    </source>
</evidence>
<protein>
    <submittedName>
        <fullName evidence="1">Uncharacterized protein</fullName>
    </submittedName>
</protein>
<gene>
    <name evidence="1" type="ORF">BDW47DRAFT_102790</name>
</gene>
<dbReference type="RefSeq" id="XP_024673620.1">
    <property type="nucleotide sequence ID" value="XM_024811928.1"/>
</dbReference>
<dbReference type="Proteomes" id="UP000234585">
    <property type="component" value="Unassembled WGS sequence"/>
</dbReference>
<evidence type="ECO:0000313" key="2">
    <source>
        <dbReference type="Proteomes" id="UP000234585"/>
    </source>
</evidence>
<dbReference type="EMBL" id="KZ559128">
    <property type="protein sequence ID" value="PLB39608.1"/>
    <property type="molecule type" value="Genomic_DNA"/>
</dbReference>
<organism evidence="1 2">
    <name type="scientific">Aspergillus candidus</name>
    <dbReference type="NCBI Taxonomy" id="41067"/>
    <lineage>
        <taxon>Eukaryota</taxon>
        <taxon>Fungi</taxon>
        <taxon>Dikarya</taxon>
        <taxon>Ascomycota</taxon>
        <taxon>Pezizomycotina</taxon>
        <taxon>Eurotiomycetes</taxon>
        <taxon>Eurotiomycetidae</taxon>
        <taxon>Eurotiales</taxon>
        <taxon>Aspergillaceae</taxon>
        <taxon>Aspergillus</taxon>
        <taxon>Aspergillus subgen. Circumdati</taxon>
    </lineage>
</organism>
<keyword evidence="2" id="KW-1185">Reference proteome</keyword>
<accession>A0A2I2FG60</accession>
<name>A0A2I2FG60_ASPCN</name>
<reference evidence="1 2" key="1">
    <citation type="submission" date="2017-12" db="EMBL/GenBank/DDBJ databases">
        <authorList>
            <consortium name="DOE Joint Genome Institute"/>
            <person name="Haridas S."/>
            <person name="Kjaerbolling I."/>
            <person name="Vesth T.C."/>
            <person name="Frisvad J.C."/>
            <person name="Nybo J.L."/>
            <person name="Theobald S."/>
            <person name="Kuo A."/>
            <person name="Bowyer P."/>
            <person name="Matsuda Y."/>
            <person name="Mondo S."/>
            <person name="Lyhne E.K."/>
            <person name="Kogle M.E."/>
            <person name="Clum A."/>
            <person name="Lipzen A."/>
            <person name="Salamov A."/>
            <person name="Ngan C.Y."/>
            <person name="Daum C."/>
            <person name="Chiniquy J."/>
            <person name="Barry K."/>
            <person name="LaButti K."/>
            <person name="Simmons B.A."/>
            <person name="Magnuson J.K."/>
            <person name="Mortensen U.H."/>
            <person name="Larsen T.O."/>
            <person name="Grigoriev I.V."/>
            <person name="Baker S.E."/>
            <person name="Andersen M.R."/>
            <person name="Nordberg H.P."/>
            <person name="Cantor M.N."/>
            <person name="Hua S.X."/>
        </authorList>
    </citation>
    <scope>NUCLEOTIDE SEQUENCE [LARGE SCALE GENOMIC DNA]</scope>
    <source>
        <strain evidence="1 2">CBS 102.13</strain>
    </source>
</reference>
<dbReference type="GeneID" id="36519088"/>
<sequence>MSFYVFQQIPQYFSFPCVSQIRTCRQTMRAVSAALPWVRCSRLPFKHWLPNLRLKSGMTQRTNSFQLGMLNTWTSCAISLKQFASHRRPRIIGLLTGNENQRHTISVPVLESVGSSSNSIWPPLLDLISKLK</sequence>
<proteinExistence type="predicted"/>
<dbReference type="AlphaFoldDB" id="A0A2I2FG60"/>